<reference evidence="4 5" key="1">
    <citation type="submission" date="2021-03" db="EMBL/GenBank/DDBJ databases">
        <title>Enterococcal diversity collection.</title>
        <authorList>
            <person name="Gilmore M.S."/>
            <person name="Schwartzman J."/>
            <person name="Van Tyne D."/>
            <person name="Martin M."/>
            <person name="Earl A.M."/>
            <person name="Manson A.L."/>
            <person name="Straub T."/>
            <person name="Salamzade R."/>
            <person name="Saavedra J."/>
            <person name="Lebreton F."/>
            <person name="Prichula J."/>
            <person name="Schaufler K."/>
            <person name="Gaca A."/>
            <person name="Sgardioli B."/>
            <person name="Wagenaar J."/>
            <person name="Strong T."/>
        </authorList>
    </citation>
    <scope>NUCLEOTIDE SEQUENCE [LARGE SCALE GENOMIC DNA]</scope>
    <source>
        <strain evidence="4 5">669A</strain>
    </source>
</reference>
<evidence type="ECO:0000313" key="5">
    <source>
        <dbReference type="Proteomes" id="UP000664601"/>
    </source>
</evidence>
<dbReference type="InterPro" id="IPR014905">
    <property type="entry name" value="HIRAN"/>
</dbReference>
<dbReference type="Gene3D" id="3.30.70.2330">
    <property type="match status" value="1"/>
</dbReference>
<keyword evidence="5" id="KW-1185">Reference proteome</keyword>
<dbReference type="Proteomes" id="UP000664601">
    <property type="component" value="Unassembled WGS sequence"/>
</dbReference>
<dbReference type="EMBL" id="JAFREM010000041">
    <property type="protein sequence ID" value="MBO1308734.1"/>
    <property type="molecule type" value="Genomic_DNA"/>
</dbReference>
<dbReference type="SMART" id="SM00910">
    <property type="entry name" value="HIRAN"/>
    <property type="match status" value="1"/>
</dbReference>
<keyword evidence="2" id="KW-0378">Hydrolase</keyword>
<sequence>MLKQLCLLWQNKTNRRWYHIGNLNQNEDGTYTYEYTTQTDKGDLQEALQDGYFPHPAFPDLNKVYHSEKLFNAFSRRLPSRNRKDYDFLFEIFDLQEDKSDFALLEFTGGSVYTDGYEFVKPVEEHNGLFEIDCFLRGWRYYNNEIEQLTDSDELVLVIDEENQYDQNAVGVVKLPDNKRIGYVPAFYTFFIKNVLKHHVDIRVDYDFYPEADFQYKVRLRLTGEIPRALIFELKKQKVLFTQ</sequence>
<evidence type="ECO:0000313" key="4">
    <source>
        <dbReference type="EMBL" id="MBO1308734.1"/>
    </source>
</evidence>
<dbReference type="RefSeq" id="WP_207675722.1">
    <property type="nucleotide sequence ID" value="NZ_JAFREM010000041.1"/>
</dbReference>
<gene>
    <name evidence="4" type="ORF">JZO70_21350</name>
</gene>
<comment type="caution">
    <text evidence="4">The sequence shown here is derived from an EMBL/GenBank/DDBJ whole genome shotgun (WGS) entry which is preliminary data.</text>
</comment>
<evidence type="ECO:0000259" key="3">
    <source>
        <dbReference type="SMART" id="SM00910"/>
    </source>
</evidence>
<name>A0ABS3LK48_9ENTE</name>
<accession>A0ABS3LK48</accession>
<protein>
    <submittedName>
        <fullName evidence="4">HIRAN domain-containing protein</fullName>
    </submittedName>
</protein>
<evidence type="ECO:0000256" key="2">
    <source>
        <dbReference type="ARBA" id="ARBA00022801"/>
    </source>
</evidence>
<dbReference type="Pfam" id="PF08797">
    <property type="entry name" value="HIRAN"/>
    <property type="match status" value="1"/>
</dbReference>
<feature type="domain" description="HIRAN" evidence="3">
    <location>
        <begin position="129"/>
        <end position="226"/>
    </location>
</feature>
<organism evidence="4 5">
    <name type="scientific">Candidatus Enterococcus moelleringii</name>
    <dbReference type="NCBI Taxonomy" id="2815325"/>
    <lineage>
        <taxon>Bacteria</taxon>
        <taxon>Bacillati</taxon>
        <taxon>Bacillota</taxon>
        <taxon>Bacilli</taxon>
        <taxon>Lactobacillales</taxon>
        <taxon>Enterococcaceae</taxon>
        <taxon>Enterococcus</taxon>
    </lineage>
</organism>
<evidence type="ECO:0000256" key="1">
    <source>
        <dbReference type="ARBA" id="ARBA00022723"/>
    </source>
</evidence>
<proteinExistence type="predicted"/>
<keyword evidence="1" id="KW-0479">Metal-binding</keyword>